<protein>
    <submittedName>
        <fullName evidence="1">Uncharacterized protein</fullName>
    </submittedName>
</protein>
<proteinExistence type="predicted"/>
<dbReference type="Gene3D" id="3.90.25.10">
    <property type="entry name" value="UDP-galactose 4-epimerase, domain 1"/>
    <property type="match status" value="1"/>
</dbReference>
<sequence>MQWVALRHFNATGADSSGRLGERHDPETHLIPIVLEAALGRREQVTVFGTDYDTGWNVHSGLHLRAGSG</sequence>
<dbReference type="KEGG" id="kyr:CVV65_01690"/>
<accession>A0A2K8N5J2</accession>
<dbReference type="AlphaFoldDB" id="A0A2K8N5J2"/>
<evidence type="ECO:0000313" key="2">
    <source>
        <dbReference type="Proteomes" id="UP000231932"/>
    </source>
</evidence>
<dbReference type="Proteomes" id="UP000231932">
    <property type="component" value="Chromosome"/>
</dbReference>
<keyword evidence="2" id="KW-1185">Reference proteome</keyword>
<dbReference type="EMBL" id="CP024955">
    <property type="protein sequence ID" value="ATY83840.1"/>
    <property type="molecule type" value="Genomic_DNA"/>
</dbReference>
<reference evidence="2" key="1">
    <citation type="submission" date="2017-11" db="EMBL/GenBank/DDBJ databases">
        <title>Complete Genome Sequence of Kyrpidia sp. Strain EA-1, a thermophilic, hydrogen-oxidizing Bacterium, isolated from the Azores.</title>
        <authorList>
            <person name="Reiner J.E."/>
            <person name="Lapp C.J."/>
            <person name="Bunk B."/>
            <person name="Gescher J."/>
        </authorList>
    </citation>
    <scope>NUCLEOTIDE SEQUENCE [LARGE SCALE GENOMIC DNA]</scope>
    <source>
        <strain evidence="2">EA-1</strain>
    </source>
</reference>
<gene>
    <name evidence="1" type="ORF">CVV65_01690</name>
</gene>
<dbReference type="SUPFAM" id="SSF51735">
    <property type="entry name" value="NAD(P)-binding Rossmann-fold domains"/>
    <property type="match status" value="1"/>
</dbReference>
<name>A0A2K8N5J2_9BACL</name>
<evidence type="ECO:0000313" key="1">
    <source>
        <dbReference type="EMBL" id="ATY83840.1"/>
    </source>
</evidence>
<dbReference type="Gene3D" id="3.40.50.720">
    <property type="entry name" value="NAD(P)-binding Rossmann-like Domain"/>
    <property type="match status" value="1"/>
</dbReference>
<dbReference type="InterPro" id="IPR036291">
    <property type="entry name" value="NAD(P)-bd_dom_sf"/>
</dbReference>
<organism evidence="1 2">
    <name type="scientific">Kyrpidia spormannii</name>
    <dbReference type="NCBI Taxonomy" id="2055160"/>
    <lineage>
        <taxon>Bacteria</taxon>
        <taxon>Bacillati</taxon>
        <taxon>Bacillota</taxon>
        <taxon>Bacilli</taxon>
        <taxon>Bacillales</taxon>
        <taxon>Alicyclobacillaceae</taxon>
        <taxon>Kyrpidia</taxon>
    </lineage>
</organism>